<protein>
    <submittedName>
        <fullName evidence="2">Uncharacterized protein</fullName>
    </submittedName>
</protein>
<evidence type="ECO:0000313" key="3">
    <source>
        <dbReference type="Proteomes" id="UP000078560"/>
    </source>
</evidence>
<dbReference type="Proteomes" id="UP000078560">
    <property type="component" value="Unassembled WGS sequence"/>
</dbReference>
<evidence type="ECO:0000313" key="2">
    <source>
        <dbReference type="EMBL" id="SBS85463.1"/>
    </source>
</evidence>
<evidence type="ECO:0000256" key="1">
    <source>
        <dbReference type="SAM" id="MobiDB-lite"/>
    </source>
</evidence>
<feature type="region of interest" description="Disordered" evidence="1">
    <location>
        <begin position="58"/>
        <end position="85"/>
    </location>
</feature>
<dbReference type="EMBL" id="FLQU01000422">
    <property type="protein sequence ID" value="SBS85463.1"/>
    <property type="molecule type" value="Genomic_DNA"/>
</dbReference>
<reference evidence="3" key="1">
    <citation type="submission" date="2016-05" db="EMBL/GenBank/DDBJ databases">
        <authorList>
            <person name="Naeem Raeece"/>
        </authorList>
    </citation>
    <scope>NUCLEOTIDE SEQUENCE [LARGE SCALE GENOMIC DNA]</scope>
</reference>
<organism evidence="2 3">
    <name type="scientific">Plasmodium ovale curtisi</name>
    <dbReference type="NCBI Taxonomy" id="864141"/>
    <lineage>
        <taxon>Eukaryota</taxon>
        <taxon>Sar</taxon>
        <taxon>Alveolata</taxon>
        <taxon>Apicomplexa</taxon>
        <taxon>Aconoidasida</taxon>
        <taxon>Haemosporida</taxon>
        <taxon>Plasmodiidae</taxon>
        <taxon>Plasmodium</taxon>
        <taxon>Plasmodium (Plasmodium)</taxon>
    </lineage>
</organism>
<gene>
    <name evidence="2" type="ORF">POVCU2_0031600</name>
</gene>
<proteinExistence type="predicted"/>
<name>A0A1A8W1D7_PLAOA</name>
<accession>A0A1A8W1D7</accession>
<sequence length="85" mass="10028">MSTFAYTTSGPAYQEITGANARKRAENHRKERKIIERRGKSWKGEENRGKERKIVERRGKSWNGEEKCGEDRGKCENRTELQEWL</sequence>
<dbReference type="AlphaFoldDB" id="A0A1A8W1D7"/>